<evidence type="ECO:0000313" key="2">
    <source>
        <dbReference type="EMBL" id="NMH78321.1"/>
    </source>
</evidence>
<evidence type="ECO:0000256" key="1">
    <source>
        <dbReference type="SAM" id="SignalP"/>
    </source>
</evidence>
<sequence length="143" mass="14528">MSRNSVRRVLVAAIAGAAAVAALTLVGTGTASAAEPTAAVFTSAAAQPGSAAVVASGVPGEFDVFDASGFDGGFADLSNSTIPDLTPLNLNDKISSAVNNSNTKMCLFTDANFKGQRIEFPPHTQIQQFPVNLDNAVSSVKPC</sequence>
<dbReference type="RefSeq" id="WP_169396396.1">
    <property type="nucleotide sequence ID" value="NZ_BAAAJH010000027.1"/>
</dbReference>
<dbReference type="PROSITE" id="PS51318">
    <property type="entry name" value="TAT"/>
    <property type="match status" value="1"/>
</dbReference>
<accession>A0ABX1REW1</accession>
<dbReference type="Gene3D" id="2.60.20.10">
    <property type="entry name" value="Crystallins"/>
    <property type="match status" value="1"/>
</dbReference>
<keyword evidence="3" id="KW-1185">Reference proteome</keyword>
<dbReference type="Proteomes" id="UP001296706">
    <property type="component" value="Unassembled WGS sequence"/>
</dbReference>
<dbReference type="SUPFAM" id="SSF49695">
    <property type="entry name" value="gamma-Crystallin-like"/>
    <property type="match status" value="1"/>
</dbReference>
<feature type="signal peptide" evidence="1">
    <location>
        <begin position="1"/>
        <end position="33"/>
    </location>
</feature>
<proteinExistence type="predicted"/>
<dbReference type="EMBL" id="JAAXKY010000041">
    <property type="protein sequence ID" value="NMH78321.1"/>
    <property type="molecule type" value="Genomic_DNA"/>
</dbReference>
<organism evidence="2 3">
    <name type="scientific">Pseudonocardia xinjiangensis</name>
    <dbReference type="NCBI Taxonomy" id="75289"/>
    <lineage>
        <taxon>Bacteria</taxon>
        <taxon>Bacillati</taxon>
        <taxon>Actinomycetota</taxon>
        <taxon>Actinomycetes</taxon>
        <taxon>Pseudonocardiales</taxon>
        <taxon>Pseudonocardiaceae</taxon>
        <taxon>Pseudonocardia</taxon>
    </lineage>
</organism>
<dbReference type="InterPro" id="IPR006311">
    <property type="entry name" value="TAT_signal"/>
</dbReference>
<reference evidence="2 3" key="1">
    <citation type="submission" date="2020-04" db="EMBL/GenBank/DDBJ databases">
        <authorList>
            <person name="Klaysubun C."/>
            <person name="Duangmal K."/>
            <person name="Lipun K."/>
        </authorList>
    </citation>
    <scope>NUCLEOTIDE SEQUENCE [LARGE SCALE GENOMIC DNA]</scope>
    <source>
        <strain evidence="2 3">JCM 11839</strain>
    </source>
</reference>
<dbReference type="Pfam" id="PF03995">
    <property type="entry name" value="Inhibitor_I36"/>
    <property type="match status" value="1"/>
</dbReference>
<protein>
    <submittedName>
        <fullName evidence="2">Peptidase inhibitor family I36 protein</fullName>
    </submittedName>
</protein>
<dbReference type="InterPro" id="IPR011024">
    <property type="entry name" value="G_crystallin-like"/>
</dbReference>
<comment type="caution">
    <text evidence="2">The sequence shown here is derived from an EMBL/GenBank/DDBJ whole genome shotgun (WGS) entry which is preliminary data.</text>
</comment>
<evidence type="ECO:0000313" key="3">
    <source>
        <dbReference type="Proteomes" id="UP001296706"/>
    </source>
</evidence>
<keyword evidence="1" id="KW-0732">Signal</keyword>
<feature type="chain" id="PRO_5046364546" evidence="1">
    <location>
        <begin position="34"/>
        <end position="143"/>
    </location>
</feature>
<gene>
    <name evidence="2" type="ORF">HF577_14650</name>
</gene>
<name>A0ABX1REW1_9PSEU</name>